<evidence type="ECO:0000256" key="7">
    <source>
        <dbReference type="ARBA" id="ARBA00022840"/>
    </source>
</evidence>
<keyword evidence="4" id="KW-0547">Nucleotide-binding</keyword>
<feature type="compositionally biased region" description="Basic and acidic residues" evidence="12">
    <location>
        <begin position="177"/>
        <end position="187"/>
    </location>
</feature>
<dbReference type="FunFam" id="3.40.50.300:FF:003016">
    <property type="entry name" value="DEAH-box helicase 9"/>
    <property type="match status" value="1"/>
</dbReference>
<proteinExistence type="predicted"/>
<dbReference type="PROSITE" id="PS00690">
    <property type="entry name" value="DEAH_ATP_HELICASE"/>
    <property type="match status" value="1"/>
</dbReference>
<dbReference type="SUPFAM" id="SSF52540">
    <property type="entry name" value="P-loop containing nucleoside triphosphate hydrolases"/>
    <property type="match status" value="1"/>
</dbReference>
<dbReference type="InterPro" id="IPR002464">
    <property type="entry name" value="DNA/RNA_helicase_DEAH_CS"/>
</dbReference>
<dbReference type="InterPro" id="IPR012340">
    <property type="entry name" value="NA-bd_OB-fold"/>
</dbReference>
<dbReference type="GO" id="GO:0003724">
    <property type="term" value="F:RNA helicase activity"/>
    <property type="evidence" value="ECO:0007669"/>
    <property type="project" value="UniProtKB-EC"/>
</dbReference>
<evidence type="ECO:0000256" key="12">
    <source>
        <dbReference type="SAM" id="MobiDB-lite"/>
    </source>
</evidence>
<evidence type="ECO:0000256" key="8">
    <source>
        <dbReference type="ARBA" id="ARBA00023187"/>
    </source>
</evidence>
<dbReference type="GO" id="GO:0003723">
    <property type="term" value="F:RNA binding"/>
    <property type="evidence" value="ECO:0007669"/>
    <property type="project" value="TreeGrafter"/>
</dbReference>
<dbReference type="AlphaFoldDB" id="S3CRW2"/>
<dbReference type="GO" id="GO:0000390">
    <property type="term" value="P:spliceosomal complex disassembly"/>
    <property type="evidence" value="ECO:0007669"/>
    <property type="project" value="TreeGrafter"/>
</dbReference>
<evidence type="ECO:0000256" key="5">
    <source>
        <dbReference type="ARBA" id="ARBA00022801"/>
    </source>
</evidence>
<feature type="compositionally biased region" description="Basic and acidic residues" evidence="12">
    <location>
        <begin position="194"/>
        <end position="205"/>
    </location>
</feature>
<dbReference type="PROSITE" id="PS50126">
    <property type="entry name" value="S1"/>
    <property type="match status" value="1"/>
</dbReference>
<dbReference type="SMART" id="SM00316">
    <property type="entry name" value="S1"/>
    <property type="match status" value="1"/>
</dbReference>
<feature type="domain" description="S1 motif" evidence="13">
    <location>
        <begin position="220"/>
        <end position="290"/>
    </location>
</feature>
<feature type="domain" description="Helicase ATP-binding" evidence="14">
    <location>
        <begin position="517"/>
        <end position="680"/>
    </location>
</feature>
<comment type="catalytic activity">
    <reaction evidence="10">
        <text>ATP + H2O = ADP + phosphate + H(+)</text>
        <dbReference type="Rhea" id="RHEA:13065"/>
        <dbReference type="ChEBI" id="CHEBI:15377"/>
        <dbReference type="ChEBI" id="CHEBI:15378"/>
        <dbReference type="ChEBI" id="CHEBI:30616"/>
        <dbReference type="ChEBI" id="CHEBI:43474"/>
        <dbReference type="ChEBI" id="CHEBI:456216"/>
        <dbReference type="EC" id="3.6.4.13"/>
    </reaction>
</comment>
<evidence type="ECO:0000256" key="9">
    <source>
        <dbReference type="ARBA" id="ARBA00023242"/>
    </source>
</evidence>
<evidence type="ECO:0000256" key="1">
    <source>
        <dbReference type="ARBA" id="ARBA00004123"/>
    </source>
</evidence>
<dbReference type="InterPro" id="IPR027417">
    <property type="entry name" value="P-loop_NTPase"/>
</dbReference>
<keyword evidence="11" id="KW-0175">Coiled coil</keyword>
<dbReference type="InterPro" id="IPR001650">
    <property type="entry name" value="Helicase_C-like"/>
</dbReference>
<dbReference type="GO" id="GO:0071013">
    <property type="term" value="C:catalytic step 2 spliceosome"/>
    <property type="evidence" value="ECO:0007669"/>
    <property type="project" value="TreeGrafter"/>
</dbReference>
<evidence type="ECO:0000313" key="17">
    <source>
        <dbReference type="Proteomes" id="UP000016922"/>
    </source>
</evidence>
<feature type="region of interest" description="Disordered" evidence="12">
    <location>
        <begin position="307"/>
        <end position="332"/>
    </location>
</feature>
<dbReference type="Gene3D" id="1.20.120.1080">
    <property type="match status" value="1"/>
</dbReference>
<organism evidence="16 17">
    <name type="scientific">Glarea lozoyensis (strain ATCC 20868 / MF5171)</name>
    <dbReference type="NCBI Taxonomy" id="1116229"/>
    <lineage>
        <taxon>Eukaryota</taxon>
        <taxon>Fungi</taxon>
        <taxon>Dikarya</taxon>
        <taxon>Ascomycota</taxon>
        <taxon>Pezizomycotina</taxon>
        <taxon>Leotiomycetes</taxon>
        <taxon>Helotiales</taxon>
        <taxon>Helotiaceae</taxon>
        <taxon>Glarea</taxon>
    </lineage>
</organism>
<dbReference type="eggNOG" id="KOG0922">
    <property type="taxonomic scope" value="Eukaryota"/>
</dbReference>
<reference evidence="16 17" key="1">
    <citation type="journal article" date="2013" name="BMC Genomics">
        <title>Genomics-driven discovery of the pneumocandin biosynthetic gene cluster in the fungus Glarea lozoyensis.</title>
        <authorList>
            <person name="Chen L."/>
            <person name="Yue Q."/>
            <person name="Zhang X."/>
            <person name="Xiang M."/>
            <person name="Wang C."/>
            <person name="Li S."/>
            <person name="Che Y."/>
            <person name="Ortiz-Lopez F.J."/>
            <person name="Bills G.F."/>
            <person name="Liu X."/>
            <person name="An Z."/>
        </authorList>
    </citation>
    <scope>NUCLEOTIDE SEQUENCE [LARGE SCALE GENOMIC DNA]</scope>
    <source>
        <strain evidence="17">ATCC 20868 / MF5171</strain>
    </source>
</reference>
<comment type="subcellular location">
    <subcellularLocation>
        <location evidence="1">Nucleus</location>
    </subcellularLocation>
</comment>
<dbReference type="InterPro" id="IPR011709">
    <property type="entry name" value="DEAD-box_helicase_OB_fold"/>
</dbReference>
<dbReference type="Pfam" id="PF00271">
    <property type="entry name" value="Helicase_C"/>
    <property type="match status" value="1"/>
</dbReference>
<dbReference type="PANTHER" id="PTHR18934">
    <property type="entry name" value="ATP-DEPENDENT RNA HELICASE"/>
    <property type="match status" value="1"/>
</dbReference>
<dbReference type="Pfam" id="PF00270">
    <property type="entry name" value="DEAD"/>
    <property type="match status" value="1"/>
</dbReference>
<evidence type="ECO:0000259" key="13">
    <source>
        <dbReference type="PROSITE" id="PS50126"/>
    </source>
</evidence>
<dbReference type="InterPro" id="IPR014001">
    <property type="entry name" value="Helicase_ATP-bd"/>
</dbReference>
<dbReference type="EMBL" id="KE145369">
    <property type="protein sequence ID" value="EPE27789.1"/>
    <property type="molecule type" value="Genomic_DNA"/>
</dbReference>
<protein>
    <recommendedName>
        <fullName evidence="2">RNA helicase</fullName>
        <ecNumber evidence="2">3.6.4.13</ecNumber>
    </recommendedName>
</protein>
<dbReference type="OrthoDB" id="10253254at2759"/>
<evidence type="ECO:0000256" key="2">
    <source>
        <dbReference type="ARBA" id="ARBA00012552"/>
    </source>
</evidence>
<dbReference type="InterPro" id="IPR003029">
    <property type="entry name" value="S1_domain"/>
</dbReference>
<keyword evidence="6" id="KW-0347">Helicase</keyword>
<accession>S3CRW2</accession>
<dbReference type="FunFam" id="2.40.50.140:FF:000061">
    <property type="entry name" value="ATP-dependent RNA helicase DHX8"/>
    <property type="match status" value="1"/>
</dbReference>
<dbReference type="Proteomes" id="UP000016922">
    <property type="component" value="Unassembled WGS sequence"/>
</dbReference>
<dbReference type="Pfam" id="PF04408">
    <property type="entry name" value="WHD_HA2"/>
    <property type="match status" value="1"/>
</dbReference>
<gene>
    <name evidence="16" type="ORF">GLAREA_04580</name>
</gene>
<dbReference type="FunFam" id="1.20.120.1080:FF:000001">
    <property type="entry name" value="Pre-mRNA-splicing factor ATP-dependent RNA helicase"/>
    <property type="match status" value="1"/>
</dbReference>
<name>S3CRW2_GLAL2</name>
<dbReference type="CDD" id="cd05684">
    <property type="entry name" value="S1_DHX8_helicase"/>
    <property type="match status" value="1"/>
</dbReference>
<dbReference type="SMART" id="SM00847">
    <property type="entry name" value="HA2"/>
    <property type="match status" value="1"/>
</dbReference>
<feature type="compositionally biased region" description="Polar residues" evidence="12">
    <location>
        <begin position="145"/>
        <end position="158"/>
    </location>
</feature>
<feature type="domain" description="Helicase C-terminal" evidence="15">
    <location>
        <begin position="670"/>
        <end position="852"/>
    </location>
</feature>
<dbReference type="STRING" id="1116229.S3CRW2"/>
<feature type="coiled-coil region" evidence="11">
    <location>
        <begin position="416"/>
        <end position="443"/>
    </location>
</feature>
<dbReference type="Gene3D" id="3.40.50.300">
    <property type="entry name" value="P-loop containing nucleotide triphosphate hydrolases"/>
    <property type="match status" value="2"/>
</dbReference>
<dbReference type="Pfam" id="PF21010">
    <property type="entry name" value="HA2_C"/>
    <property type="match status" value="1"/>
</dbReference>
<dbReference type="RefSeq" id="XP_008085148.1">
    <property type="nucleotide sequence ID" value="XM_008086957.1"/>
</dbReference>
<evidence type="ECO:0000256" key="10">
    <source>
        <dbReference type="ARBA" id="ARBA00047984"/>
    </source>
</evidence>
<feature type="region of interest" description="Disordered" evidence="12">
    <location>
        <begin position="133"/>
        <end position="205"/>
    </location>
</feature>
<dbReference type="GeneID" id="19463635"/>
<dbReference type="InterPro" id="IPR011545">
    <property type="entry name" value="DEAD/DEAH_box_helicase_dom"/>
</dbReference>
<sequence length="1113" mass="124297">MDDLYEFEISGLVSKVVAELQNHLGVVDKTLAEFVIAQRLEADTSDNFERRLNDIANDTFSSSLVNSIDRLVCLLHPTMQARRFITYDEPGDQRPVVQKAHKSTGDAVPDVVSYQSSIESDLAMLEALEPKHRDVEKNKRRRDCSLSQGRSLETSMEQQWKHGNPVTDLPKKRRHARDNCDVSMSEKQRRHGYRSGDRHKEDQEISRRLSPEIDDTPVLQKVYSGHVTALEDFGAFVSIQGIKQKAVGLVHVSQLSNKRVSHPLDLLKCGQSVQVRVLSMEGTKIGLSMKDNEQDRDATFQKGIDSSANMQSVGGENRVDTDTSPAKFQKRRLTSPERWEIRQLKASGVAKSSDYPQLEEDYNATISGNGKMELEEDVDIEIREEEPPFLAGQFSQALDLSPVRIIKAPDGSLNRAAMFSVTLAKERREIRDLEAEAAVETVEKVDLSSQSNDPMADPANRKFASELGKGNAIKNTSMPEWKFSATTKGQTPGRRAHMSIKAQRESLPVFTFRNQLIEAIQQNPILVVVGETGSGKTTQITQYLAEAGFTSSGIIGCTQPRRVAALSVAKRVAQEVGCVLGEEVGYSVRFDDCTSKDTKIKYMTDGMLQREVLIDPDLKRYSIIMLDEAHERTIATDILFALLKKALKRRSDFKVIVTSATLNADKFSTYFDDAPIFTIPGRTFPVKVLYSREPEPDYLDTALATVLQIHLMEPALGPSVPDLLVFPVYAGLPADIQNRIFELTPPGSRKVVVATNIAETSITIDNIYYIIDPGFFKQNSYNPKLGMDSLVITPISQAQANQRAGRAGRTGPGKCFRLYTETAYHSEMLRSSIPDIQRHNLCTTILMLKAMGINDLLHFDFMDPPPVNTMLTALEELYALGALDDEGLLTRLGRQMADFPMAPSLAKVLILSGELGCSNEVLTIVAMLNLTNVFYRPTEKQEQADQKKAKFHDQHGDHLTLLNVSWNGIITQLLHVVPERSRCVEPFAPGFFRNVGRRDTEAGSGGYKTLLERTPIFVHPSSALFGKQSEWVIYHELVLTTREYMRWTTSIEPKWLIDAAPTFFKLAGTGGTMSKRRKQECIEPLHNKFVGEDDWRLSAQRCSGGRGGGGTWS</sequence>
<evidence type="ECO:0000259" key="14">
    <source>
        <dbReference type="PROSITE" id="PS51192"/>
    </source>
</evidence>
<dbReference type="EC" id="3.6.4.13" evidence="2"/>
<dbReference type="PROSITE" id="PS51194">
    <property type="entry name" value="HELICASE_CTER"/>
    <property type="match status" value="1"/>
</dbReference>
<dbReference type="SMART" id="SM00490">
    <property type="entry name" value="HELICc"/>
    <property type="match status" value="1"/>
</dbReference>
<evidence type="ECO:0000259" key="15">
    <source>
        <dbReference type="PROSITE" id="PS51194"/>
    </source>
</evidence>
<evidence type="ECO:0000256" key="3">
    <source>
        <dbReference type="ARBA" id="ARBA00022664"/>
    </source>
</evidence>
<keyword evidence="8" id="KW-0508">mRNA splicing</keyword>
<dbReference type="KEGG" id="glz:GLAREA_04580"/>
<dbReference type="CDD" id="cd18791">
    <property type="entry name" value="SF2_C_RHA"/>
    <property type="match status" value="1"/>
</dbReference>
<evidence type="ECO:0000256" key="11">
    <source>
        <dbReference type="SAM" id="Coils"/>
    </source>
</evidence>
<evidence type="ECO:0000313" key="16">
    <source>
        <dbReference type="EMBL" id="EPE27789.1"/>
    </source>
</evidence>
<evidence type="ECO:0000256" key="6">
    <source>
        <dbReference type="ARBA" id="ARBA00022806"/>
    </source>
</evidence>
<dbReference type="PROSITE" id="PS51192">
    <property type="entry name" value="HELICASE_ATP_BIND_1"/>
    <property type="match status" value="1"/>
</dbReference>
<dbReference type="GO" id="GO:0005684">
    <property type="term" value="C:U2-type spliceosomal complex"/>
    <property type="evidence" value="ECO:0007669"/>
    <property type="project" value="UniProtKB-ARBA"/>
</dbReference>
<evidence type="ECO:0000256" key="4">
    <source>
        <dbReference type="ARBA" id="ARBA00022741"/>
    </source>
</evidence>
<dbReference type="SMART" id="SM00487">
    <property type="entry name" value="DEXDc"/>
    <property type="match status" value="1"/>
</dbReference>
<dbReference type="Pfam" id="PF00575">
    <property type="entry name" value="S1"/>
    <property type="match status" value="1"/>
</dbReference>
<dbReference type="SUPFAM" id="SSF50249">
    <property type="entry name" value="Nucleic acid-binding proteins"/>
    <property type="match status" value="1"/>
</dbReference>
<keyword evidence="5 16" id="KW-0378">Hydrolase</keyword>
<dbReference type="Pfam" id="PF07717">
    <property type="entry name" value="OB_NTP_bind"/>
    <property type="match status" value="1"/>
</dbReference>
<dbReference type="FunFam" id="3.40.50.300:FF:000191">
    <property type="entry name" value="Pre-mRNA-splicing factor ATP-dependent RNA helicase"/>
    <property type="match status" value="1"/>
</dbReference>
<dbReference type="InterPro" id="IPR049621">
    <property type="entry name" value="S1_DHX8_helicase"/>
</dbReference>
<keyword evidence="9" id="KW-0539">Nucleus</keyword>
<dbReference type="Gene3D" id="2.40.50.140">
    <property type="entry name" value="Nucleic acid-binding proteins"/>
    <property type="match status" value="1"/>
</dbReference>
<dbReference type="PANTHER" id="PTHR18934:SF85">
    <property type="entry name" value="ATP-DEPENDENT RNA HELICASE DHX8"/>
    <property type="match status" value="1"/>
</dbReference>
<keyword evidence="7" id="KW-0067">ATP-binding</keyword>
<dbReference type="InterPro" id="IPR048333">
    <property type="entry name" value="HA2_WH"/>
</dbReference>
<dbReference type="HOGENOM" id="CLU_001832_2_3_1"/>
<dbReference type="InterPro" id="IPR007502">
    <property type="entry name" value="Helicase-assoc_dom"/>
</dbReference>
<dbReference type="GO" id="GO:0005524">
    <property type="term" value="F:ATP binding"/>
    <property type="evidence" value="ECO:0007669"/>
    <property type="project" value="UniProtKB-KW"/>
</dbReference>
<dbReference type="GO" id="GO:0016787">
    <property type="term" value="F:hydrolase activity"/>
    <property type="evidence" value="ECO:0007669"/>
    <property type="project" value="UniProtKB-KW"/>
</dbReference>
<keyword evidence="3" id="KW-0507">mRNA processing</keyword>
<keyword evidence="17" id="KW-1185">Reference proteome</keyword>